<feature type="domain" description="Peptidase M13 C-terminal" evidence="2">
    <location>
        <begin position="279"/>
        <end position="488"/>
    </location>
</feature>
<evidence type="ECO:0000256" key="1">
    <source>
        <dbReference type="SAM" id="SignalP"/>
    </source>
</evidence>
<name>A0A0K0G373_STRVS</name>
<dbReference type="GO" id="GO:0005886">
    <property type="term" value="C:plasma membrane"/>
    <property type="evidence" value="ECO:0007669"/>
    <property type="project" value="TreeGrafter"/>
</dbReference>
<dbReference type="Proteomes" id="UP000035680">
    <property type="component" value="Unassembled WGS sequence"/>
</dbReference>
<dbReference type="InterPro" id="IPR000718">
    <property type="entry name" value="Peptidase_M13"/>
</dbReference>
<dbReference type="AlphaFoldDB" id="A0A0K0G373"/>
<dbReference type="Gene3D" id="3.40.390.10">
    <property type="entry name" value="Collagenase (Catalytic Domain)"/>
    <property type="match status" value="2"/>
</dbReference>
<evidence type="ECO:0000259" key="2">
    <source>
        <dbReference type="Pfam" id="PF01431"/>
    </source>
</evidence>
<dbReference type="Pfam" id="PF01431">
    <property type="entry name" value="Peptidase_M13"/>
    <property type="match status" value="1"/>
</dbReference>
<keyword evidence="1" id="KW-0732">Signal</keyword>
<keyword evidence="3" id="KW-1185">Reference proteome</keyword>
<dbReference type="PANTHER" id="PTHR11733">
    <property type="entry name" value="ZINC METALLOPROTEASE FAMILY M13 NEPRILYSIN-RELATED"/>
    <property type="match status" value="1"/>
</dbReference>
<dbReference type="GO" id="GO:0004222">
    <property type="term" value="F:metalloendopeptidase activity"/>
    <property type="evidence" value="ECO:0007669"/>
    <property type="project" value="InterPro"/>
</dbReference>
<reference evidence="3" key="1">
    <citation type="submission" date="2014-07" db="EMBL/GenBank/DDBJ databases">
        <authorList>
            <person name="Martin A.A"/>
            <person name="De Silva N."/>
        </authorList>
    </citation>
    <scope>NUCLEOTIDE SEQUENCE</scope>
</reference>
<evidence type="ECO:0000313" key="3">
    <source>
        <dbReference type="Proteomes" id="UP000035680"/>
    </source>
</evidence>
<accession>A0A0K0G373</accession>
<organism evidence="3 4">
    <name type="scientific">Strongyloides venezuelensis</name>
    <name type="common">Threadworm</name>
    <dbReference type="NCBI Taxonomy" id="75913"/>
    <lineage>
        <taxon>Eukaryota</taxon>
        <taxon>Metazoa</taxon>
        <taxon>Ecdysozoa</taxon>
        <taxon>Nematoda</taxon>
        <taxon>Chromadorea</taxon>
        <taxon>Rhabditida</taxon>
        <taxon>Tylenchina</taxon>
        <taxon>Panagrolaimomorpha</taxon>
        <taxon>Strongyloidoidea</taxon>
        <taxon>Strongyloididae</taxon>
        <taxon>Strongyloides</taxon>
    </lineage>
</organism>
<dbReference type="GO" id="GO:0016485">
    <property type="term" value="P:protein processing"/>
    <property type="evidence" value="ECO:0007669"/>
    <property type="project" value="TreeGrafter"/>
</dbReference>
<dbReference type="PANTHER" id="PTHR11733:SF241">
    <property type="entry name" value="GH26575P-RELATED"/>
    <property type="match status" value="1"/>
</dbReference>
<evidence type="ECO:0000313" key="4">
    <source>
        <dbReference type="WBParaSite" id="SVE_1917400.1"/>
    </source>
</evidence>
<dbReference type="SUPFAM" id="SSF55486">
    <property type="entry name" value="Metalloproteases ('zincins'), catalytic domain"/>
    <property type="match status" value="2"/>
</dbReference>
<reference evidence="4" key="2">
    <citation type="submission" date="2015-08" db="UniProtKB">
        <authorList>
            <consortium name="WormBaseParasite"/>
        </authorList>
    </citation>
    <scope>IDENTIFICATION</scope>
</reference>
<feature type="chain" id="PRO_5005330438" evidence="1">
    <location>
        <begin position="20"/>
        <end position="489"/>
    </location>
</feature>
<protein>
    <submittedName>
        <fullName evidence="4">Peptidase_M13 domain-containing protein</fullName>
    </submittedName>
</protein>
<dbReference type="InterPro" id="IPR024079">
    <property type="entry name" value="MetalloPept_cat_dom_sf"/>
</dbReference>
<dbReference type="Gene3D" id="1.10.1380.10">
    <property type="entry name" value="Neutral endopeptidase , domain2"/>
    <property type="match status" value="2"/>
</dbReference>
<dbReference type="PROSITE" id="PS51885">
    <property type="entry name" value="NEPRILYSIN"/>
    <property type="match status" value="1"/>
</dbReference>
<sequence length="489" mass="57299">MGSFILILYFYSLFFISKGSTPNKAVDAKTIYDPKFTSDSLRKYIDTDEIPCNNLYNFACGNWIKDRKRESKYLHYSFDYRPTTENFKSLIEETDHNDSIRGQSTVVDQILNLRGLCVAVEPFHSMHECRRVVIEFGTYALATLFINRNRKNSEERNDYIVVEDMVKRIKEEFIKLIDERRDTFDEYSINNVLHKFNNITFSIKSDDFDFTNVKLMEACYKNTTIDFHNATVSNIGDIVNAIKHQQSITKNENLMWTCREKIFNPSVYLKHHVYSTVKYHPVYNIIYISSDALTEPSFSIKFPNALNYGYLGFSIAQAILEGFDTKNINYNFNNVYPKKKQKSLMSEVSMNDMIEFSKCFTRELNDQRRIIHNTAIDDVLSTDNKLADNAGLKIAYRAYKNFVKSYGEENIFVPGFTKYSDDQFFFISFGRHFCEHTTGDNYVPYYDKPGKVLAAERTNSILKNYNEFSNTFHCEHWNSLLHTKTCQVW</sequence>
<proteinExistence type="predicted"/>
<dbReference type="InterPro" id="IPR018497">
    <property type="entry name" value="Peptidase_M13_C"/>
</dbReference>
<dbReference type="InterPro" id="IPR042089">
    <property type="entry name" value="Peptidase_M13_dom_2"/>
</dbReference>
<dbReference type="WBParaSite" id="SVE_1917400.1">
    <property type="protein sequence ID" value="SVE_1917400.1"/>
    <property type="gene ID" value="SVE_1917400"/>
</dbReference>
<feature type="signal peptide" evidence="1">
    <location>
        <begin position="1"/>
        <end position="19"/>
    </location>
</feature>